<evidence type="ECO:0000313" key="9">
    <source>
        <dbReference type="Proteomes" id="UP000509623"/>
    </source>
</evidence>
<evidence type="ECO:0000256" key="3">
    <source>
        <dbReference type="ARBA" id="ARBA00023274"/>
    </source>
</evidence>
<evidence type="ECO:0000313" key="6">
    <source>
        <dbReference type="EMBL" id="QKN23291.1"/>
    </source>
</evidence>
<dbReference type="PROSITE" id="PS01109">
    <property type="entry name" value="RIBOSOMAL_L10"/>
    <property type="match status" value="1"/>
</dbReference>
<dbReference type="EMBL" id="CP046051">
    <property type="protein sequence ID" value="QKN23291.1"/>
    <property type="molecule type" value="Genomic_DNA"/>
</dbReference>
<dbReference type="NCBIfam" id="NF000955">
    <property type="entry name" value="PRK00099.1-1"/>
    <property type="match status" value="1"/>
</dbReference>
<dbReference type="Proteomes" id="UP000509623">
    <property type="component" value="Chromosome"/>
</dbReference>
<dbReference type="InterPro" id="IPR047865">
    <property type="entry name" value="Ribosomal_uL10_bac_type"/>
</dbReference>
<evidence type="ECO:0000256" key="5">
    <source>
        <dbReference type="HAMAP-Rule" id="MF_00362"/>
    </source>
</evidence>
<comment type="similarity">
    <text evidence="1 5">Belongs to the universal ribosomal protein uL10 family.</text>
</comment>
<dbReference type="InterPro" id="IPR022973">
    <property type="entry name" value="Ribosomal_uL10_bac"/>
</dbReference>
<dbReference type="InterPro" id="IPR002363">
    <property type="entry name" value="Ribosomal_uL10_CS_bac"/>
</dbReference>
<keyword evidence="9" id="KW-1185">Reference proteome</keyword>
<dbReference type="AlphaFoldDB" id="A0A859DTF1"/>
<evidence type="ECO:0000313" key="7">
    <source>
        <dbReference type="EMBL" id="QKO30027.1"/>
    </source>
</evidence>
<dbReference type="Proteomes" id="UP000501316">
    <property type="component" value="Chromosome"/>
</dbReference>
<evidence type="ECO:0000256" key="1">
    <source>
        <dbReference type="ARBA" id="ARBA00008889"/>
    </source>
</evidence>
<dbReference type="PANTHER" id="PTHR11560">
    <property type="entry name" value="39S RIBOSOMAL PROTEIN L10, MITOCHONDRIAL"/>
    <property type="match status" value="1"/>
</dbReference>
<sequence length="180" mass="18734">MPSKKVLDAKQQEVAALAEEIKKANVGILVDYKGITVADDTKLRKELREGGNTYKVVKNTLLKRALAEAGVTGLDDLLSGTTAFAAGEDYVSAAKALKGYADAKKNKDFKVKGGFVDGAAVGTDEITTLASLPSKEVLLSQVLSSMNAPITGLVTVLNGTIKGLVVALNAIAEKQSAVQA</sequence>
<proteinExistence type="inferred from homology"/>
<reference evidence="7" key="3">
    <citation type="journal article" date="2022" name="Int. J. Syst. Evol. Microbiol.">
        <title>Caproicibacterium lactatifermentans sp. nov., isolated from pit clay used for the production of Chinese strong aroma-type liquor.</title>
        <authorList>
            <person name="Wang H."/>
            <person name="Gu Y."/>
            <person name="Zhao D."/>
            <person name="Qiao Z."/>
            <person name="Zheng J."/>
            <person name="Gao J."/>
            <person name="Ren C."/>
            <person name="Xu Y."/>
        </authorList>
    </citation>
    <scope>NUCLEOTIDE SEQUENCE</scope>
    <source>
        <strain evidence="7">JNU-WLY1368</strain>
    </source>
</reference>
<dbReference type="InterPro" id="IPR001790">
    <property type="entry name" value="Ribosomal_uL10"/>
</dbReference>
<dbReference type="Gene3D" id="6.10.250.290">
    <property type="match status" value="1"/>
</dbReference>
<dbReference type="InterPro" id="IPR043141">
    <property type="entry name" value="Ribosomal_uL10-like_sf"/>
</dbReference>
<dbReference type="GO" id="GO:0003735">
    <property type="term" value="F:structural constituent of ribosome"/>
    <property type="evidence" value="ECO:0007669"/>
    <property type="project" value="InterPro"/>
</dbReference>
<gene>
    <name evidence="5 6" type="primary">rplJ</name>
    <name evidence="6" type="ORF">GJQ69_01565</name>
    <name evidence="7" type="ORF">GKP14_02785</name>
</gene>
<dbReference type="KEGG" id="clf:GJQ69_01565"/>
<comment type="function">
    <text evidence="5">Forms part of the ribosomal stalk, playing a central role in the interaction of the ribosome with GTP-bound translation factors.</text>
</comment>
<dbReference type="Gene3D" id="3.30.70.1730">
    <property type="match status" value="1"/>
</dbReference>
<keyword evidence="3 5" id="KW-0687">Ribonucleoprotein</keyword>
<protein>
    <recommendedName>
        <fullName evidence="4 5">Large ribosomal subunit protein uL10</fullName>
    </recommendedName>
</protein>
<keyword evidence="2 5" id="KW-0689">Ribosomal protein</keyword>
<comment type="subunit">
    <text evidence="5">Part of the ribosomal stalk of the 50S ribosomal subunit. The N-terminus interacts with L11 and the large rRNA to form the base of the stalk. The C-terminus forms an elongated spine to which L12 dimers bind in a sequential fashion forming a multimeric L10(L12)X complex.</text>
</comment>
<dbReference type="GO" id="GO:0006412">
    <property type="term" value="P:translation"/>
    <property type="evidence" value="ECO:0007669"/>
    <property type="project" value="UniProtKB-UniRule"/>
</dbReference>
<organism evidence="6 8">
    <name type="scientific">Caproicibacterium lactatifermentans</name>
    <dbReference type="NCBI Taxonomy" id="2666138"/>
    <lineage>
        <taxon>Bacteria</taxon>
        <taxon>Bacillati</taxon>
        <taxon>Bacillota</taxon>
        <taxon>Clostridia</taxon>
        <taxon>Eubacteriales</taxon>
        <taxon>Oscillospiraceae</taxon>
        <taxon>Caproicibacterium</taxon>
    </lineage>
</organism>
<dbReference type="GO" id="GO:0015934">
    <property type="term" value="C:large ribosomal subunit"/>
    <property type="evidence" value="ECO:0007669"/>
    <property type="project" value="InterPro"/>
</dbReference>
<keyword evidence="5" id="KW-0699">rRNA-binding</keyword>
<dbReference type="EMBL" id="CP046161">
    <property type="protein sequence ID" value="QKO30027.1"/>
    <property type="molecule type" value="Genomic_DNA"/>
</dbReference>
<reference evidence="8 9" key="1">
    <citation type="submission" date="2019-11" db="EMBL/GenBank/DDBJ databases">
        <authorList>
            <person name="Ren C."/>
            <person name="Wang H."/>
            <person name="Xu Y."/>
        </authorList>
    </citation>
    <scope>NUCLEOTIDE SEQUENCE [LARGE SCALE GENOMIC DNA]</scope>
    <source>
        <strain evidence="9">JNU-WLY1368</strain>
        <strain evidence="6 8">LBM 19010</strain>
    </source>
</reference>
<evidence type="ECO:0000256" key="2">
    <source>
        <dbReference type="ARBA" id="ARBA00022980"/>
    </source>
</evidence>
<name>A0A859DTF1_9FIRM</name>
<evidence type="ECO:0000313" key="8">
    <source>
        <dbReference type="Proteomes" id="UP000501316"/>
    </source>
</evidence>
<dbReference type="RefSeq" id="WP_086036553.1">
    <property type="nucleotide sequence ID" value="NZ_CP046051.1"/>
</dbReference>
<dbReference type="SUPFAM" id="SSF160369">
    <property type="entry name" value="Ribosomal protein L10-like"/>
    <property type="match status" value="1"/>
</dbReference>
<keyword evidence="5" id="KW-0694">RNA-binding</keyword>
<dbReference type="CDD" id="cd05797">
    <property type="entry name" value="Ribosomal_L10"/>
    <property type="match status" value="1"/>
</dbReference>
<dbReference type="Pfam" id="PF00466">
    <property type="entry name" value="Ribosomal_L10"/>
    <property type="match status" value="1"/>
</dbReference>
<accession>A0A859DTF1</accession>
<evidence type="ECO:0000256" key="4">
    <source>
        <dbReference type="ARBA" id="ARBA00035202"/>
    </source>
</evidence>
<dbReference type="GO" id="GO:0070180">
    <property type="term" value="F:large ribosomal subunit rRNA binding"/>
    <property type="evidence" value="ECO:0007669"/>
    <property type="project" value="UniProtKB-UniRule"/>
</dbReference>
<dbReference type="HAMAP" id="MF_00362">
    <property type="entry name" value="Ribosomal_uL10"/>
    <property type="match status" value="1"/>
</dbReference>
<reference evidence="7" key="2">
    <citation type="journal article" date="2021" name="Appl. Environ. Microbiol.">
        <title>Adaptability of a Caproate-Producing Bacterium Contributes to Its Dominance in an Anaerobic Fermentation System.</title>
        <authorList>
            <person name="Wang H."/>
            <person name="Gu Y."/>
            <person name="Zhou W."/>
            <person name="Zhao D."/>
            <person name="Qiao Z."/>
            <person name="Zheng J."/>
            <person name="Gao J."/>
            <person name="Chen X."/>
            <person name="Ren C."/>
            <person name="Xu Y."/>
        </authorList>
    </citation>
    <scope>NUCLEOTIDE SEQUENCE</scope>
    <source>
        <strain evidence="7">JNU-WLY1368</strain>
    </source>
</reference>